<reference evidence="3 4" key="1">
    <citation type="journal article" date="2019" name="Int. J. Syst. Evol. Microbiol.">
        <title>The Global Catalogue of Microorganisms (GCM) 10K type strain sequencing project: providing services to taxonomists for standard genome sequencing and annotation.</title>
        <authorList>
            <consortium name="The Broad Institute Genomics Platform"/>
            <consortium name="The Broad Institute Genome Sequencing Center for Infectious Disease"/>
            <person name="Wu L."/>
            <person name="Ma J."/>
        </authorList>
    </citation>
    <scope>NUCLEOTIDE SEQUENCE [LARGE SCALE GENOMIC DNA]</scope>
    <source>
        <strain evidence="3 4">JCM 9383</strain>
    </source>
</reference>
<protein>
    <recommendedName>
        <fullName evidence="5">Zinc-binding dehydrogenase</fullName>
    </recommendedName>
</protein>
<proteinExistence type="predicted"/>
<gene>
    <name evidence="3" type="ORF">GCM10010470_31630</name>
</gene>
<dbReference type="PANTHER" id="PTHR48106:SF18">
    <property type="entry name" value="QUINONE OXIDOREDUCTASE PIG3"/>
    <property type="match status" value="1"/>
</dbReference>
<comment type="caution">
    <text evidence="3">The sequence shown here is derived from an EMBL/GenBank/DDBJ whole genome shotgun (WGS) entry which is preliminary data.</text>
</comment>
<accession>A0ABN3VE83</accession>
<evidence type="ECO:0000256" key="1">
    <source>
        <dbReference type="ARBA" id="ARBA00022857"/>
    </source>
</evidence>
<evidence type="ECO:0000313" key="4">
    <source>
        <dbReference type="Proteomes" id="UP001500979"/>
    </source>
</evidence>
<keyword evidence="2" id="KW-0560">Oxidoreductase</keyword>
<evidence type="ECO:0000256" key="2">
    <source>
        <dbReference type="ARBA" id="ARBA00023002"/>
    </source>
</evidence>
<sequence length="161" mass="16618">MLATTTDPAKLPLLSGRGALPVDTASDDLVAQAMRATGGAGVDLVVDHVGGALLDDLVAAAGLGATIIQVGRLGGRRAALDLDRLAYRRVRLVGTTFRTRRGAEHRAAIAADLRERLLPAIASGRVRAHVHEVFPADRADAARDLLRGGGATGKVVLSYGG</sequence>
<dbReference type="InterPro" id="IPR036291">
    <property type="entry name" value="NAD(P)-bd_dom_sf"/>
</dbReference>
<organism evidence="3 4">
    <name type="scientific">Saccharopolyspora taberi</name>
    <dbReference type="NCBI Taxonomy" id="60895"/>
    <lineage>
        <taxon>Bacteria</taxon>
        <taxon>Bacillati</taxon>
        <taxon>Actinomycetota</taxon>
        <taxon>Actinomycetes</taxon>
        <taxon>Pseudonocardiales</taxon>
        <taxon>Pseudonocardiaceae</taxon>
        <taxon>Saccharopolyspora</taxon>
    </lineage>
</organism>
<dbReference type="Pfam" id="PF13602">
    <property type="entry name" value="ADH_zinc_N_2"/>
    <property type="match status" value="1"/>
</dbReference>
<keyword evidence="4" id="KW-1185">Reference proteome</keyword>
<evidence type="ECO:0000313" key="3">
    <source>
        <dbReference type="EMBL" id="GAA2794397.1"/>
    </source>
</evidence>
<dbReference type="Gene3D" id="3.40.50.720">
    <property type="entry name" value="NAD(P)-binding Rossmann-like Domain"/>
    <property type="match status" value="1"/>
</dbReference>
<dbReference type="Proteomes" id="UP001500979">
    <property type="component" value="Unassembled WGS sequence"/>
</dbReference>
<evidence type="ECO:0008006" key="5">
    <source>
        <dbReference type="Google" id="ProtNLM"/>
    </source>
</evidence>
<dbReference type="RefSeq" id="WP_344680435.1">
    <property type="nucleotide sequence ID" value="NZ_BAAAUX010000014.1"/>
</dbReference>
<name>A0ABN3VE83_9PSEU</name>
<dbReference type="SUPFAM" id="SSF51735">
    <property type="entry name" value="NAD(P)-binding Rossmann-fold domains"/>
    <property type="match status" value="1"/>
</dbReference>
<dbReference type="PANTHER" id="PTHR48106">
    <property type="entry name" value="QUINONE OXIDOREDUCTASE PIG3-RELATED"/>
    <property type="match status" value="1"/>
</dbReference>
<keyword evidence="1" id="KW-0521">NADP</keyword>
<dbReference type="EMBL" id="BAAAUX010000014">
    <property type="protein sequence ID" value="GAA2794397.1"/>
    <property type="molecule type" value="Genomic_DNA"/>
</dbReference>
<dbReference type="Gene3D" id="3.90.180.10">
    <property type="entry name" value="Medium-chain alcohol dehydrogenases, catalytic domain"/>
    <property type="match status" value="1"/>
</dbReference>